<dbReference type="EMBL" id="JAUJYN010000002">
    <property type="protein sequence ID" value="KAK1279052.1"/>
    <property type="molecule type" value="Genomic_DNA"/>
</dbReference>
<dbReference type="Proteomes" id="UP001179952">
    <property type="component" value="Unassembled WGS sequence"/>
</dbReference>
<dbReference type="InterPro" id="IPR052796">
    <property type="entry name" value="Nod_factor_sulfotransferase"/>
</dbReference>
<keyword evidence="1" id="KW-1133">Transmembrane helix</keyword>
<dbReference type="Gene3D" id="3.40.50.300">
    <property type="entry name" value="P-loop containing nucleotide triphosphate hydrolases"/>
    <property type="match status" value="1"/>
</dbReference>
<keyword evidence="1" id="KW-0472">Membrane</keyword>
<reference evidence="2" key="1">
    <citation type="journal article" date="2023" name="Nat. Commun.">
        <title>Diploid and tetraploid genomes of Acorus and the evolution of monocots.</title>
        <authorList>
            <person name="Ma L."/>
            <person name="Liu K.W."/>
            <person name="Li Z."/>
            <person name="Hsiao Y.Y."/>
            <person name="Qi Y."/>
            <person name="Fu T."/>
            <person name="Tang G.D."/>
            <person name="Zhang D."/>
            <person name="Sun W.H."/>
            <person name="Liu D.K."/>
            <person name="Li Y."/>
            <person name="Chen G.Z."/>
            <person name="Liu X.D."/>
            <person name="Liao X.Y."/>
            <person name="Jiang Y.T."/>
            <person name="Yu X."/>
            <person name="Hao Y."/>
            <person name="Huang J."/>
            <person name="Zhao X.W."/>
            <person name="Ke S."/>
            <person name="Chen Y.Y."/>
            <person name="Wu W.L."/>
            <person name="Hsu J.L."/>
            <person name="Lin Y.F."/>
            <person name="Huang M.D."/>
            <person name="Li C.Y."/>
            <person name="Huang L."/>
            <person name="Wang Z.W."/>
            <person name="Zhao X."/>
            <person name="Zhong W.Y."/>
            <person name="Peng D.H."/>
            <person name="Ahmad S."/>
            <person name="Lan S."/>
            <person name="Zhang J.S."/>
            <person name="Tsai W.C."/>
            <person name="Van de Peer Y."/>
            <person name="Liu Z.J."/>
        </authorList>
    </citation>
    <scope>NUCLEOTIDE SEQUENCE</scope>
    <source>
        <strain evidence="2">SCP</strain>
    </source>
</reference>
<evidence type="ECO:0000313" key="2">
    <source>
        <dbReference type="EMBL" id="KAK1279052.1"/>
    </source>
</evidence>
<name>A0AAV9BSD9_ACOGR</name>
<accession>A0AAV9BSD9</accession>
<evidence type="ECO:0008006" key="4">
    <source>
        <dbReference type="Google" id="ProtNLM"/>
    </source>
</evidence>
<comment type="caution">
    <text evidence="2">The sequence shown here is derived from an EMBL/GenBank/DDBJ whole genome shotgun (WGS) entry which is preliminary data.</text>
</comment>
<evidence type="ECO:0000256" key="1">
    <source>
        <dbReference type="SAM" id="Phobius"/>
    </source>
</evidence>
<protein>
    <recommendedName>
        <fullName evidence="4">Sulfotransferase</fullName>
    </recommendedName>
</protein>
<reference evidence="2" key="2">
    <citation type="submission" date="2023-06" db="EMBL/GenBank/DDBJ databases">
        <authorList>
            <person name="Ma L."/>
            <person name="Liu K.-W."/>
            <person name="Li Z."/>
            <person name="Hsiao Y.-Y."/>
            <person name="Qi Y."/>
            <person name="Fu T."/>
            <person name="Tang G."/>
            <person name="Zhang D."/>
            <person name="Sun W.-H."/>
            <person name="Liu D.-K."/>
            <person name="Li Y."/>
            <person name="Chen G.-Z."/>
            <person name="Liu X.-D."/>
            <person name="Liao X.-Y."/>
            <person name="Jiang Y.-T."/>
            <person name="Yu X."/>
            <person name="Hao Y."/>
            <person name="Huang J."/>
            <person name="Zhao X.-W."/>
            <person name="Ke S."/>
            <person name="Chen Y.-Y."/>
            <person name="Wu W.-L."/>
            <person name="Hsu J.-L."/>
            <person name="Lin Y.-F."/>
            <person name="Huang M.-D."/>
            <person name="Li C.-Y."/>
            <person name="Huang L."/>
            <person name="Wang Z.-W."/>
            <person name="Zhao X."/>
            <person name="Zhong W.-Y."/>
            <person name="Peng D.-H."/>
            <person name="Ahmad S."/>
            <person name="Lan S."/>
            <person name="Zhang J.-S."/>
            <person name="Tsai W.-C."/>
            <person name="Van De Peer Y."/>
            <person name="Liu Z.-J."/>
        </authorList>
    </citation>
    <scope>NUCLEOTIDE SEQUENCE</scope>
    <source>
        <strain evidence="2">SCP</strain>
        <tissue evidence="2">Leaves</tissue>
    </source>
</reference>
<keyword evidence="3" id="KW-1185">Reference proteome</keyword>
<proteinExistence type="predicted"/>
<evidence type="ECO:0000313" key="3">
    <source>
        <dbReference type="Proteomes" id="UP001179952"/>
    </source>
</evidence>
<sequence length="347" mass="40160">MVQSPCTDKQVYVQASKRSPILLRLVVLFCATLFGLYICYICLQQIRTRVYFKYDLLGPNILATREQCNISALPHGERLYAHYPKPKTYSRGGCLCNPVRFFAILSMQRSGSGWFETFLNSHHNVSSNGEIFSVKDRRKNISEVFYTLDKVFNLDWSSSAAKNECSAAVGLKWMLNQGILKYHEEIVEYFKHRGVSTIFLFRRNLLRRMVSILANAYDRDVKQLNGTHKSHVHSQTEAEVLAQYKPRINVTSLILDLKKAEDMAANAVKYFKSTRHIILYYEDLVSNRTKLMDVQDFLSIPQRDLISHQVKIHTRPLSAQVENWDDVYKVLKGSKYENFLEEEGPPI</sequence>
<keyword evidence="1" id="KW-0812">Transmembrane</keyword>
<organism evidence="2 3">
    <name type="scientific">Acorus gramineus</name>
    <name type="common">Dwarf sweet flag</name>
    <dbReference type="NCBI Taxonomy" id="55184"/>
    <lineage>
        <taxon>Eukaryota</taxon>
        <taxon>Viridiplantae</taxon>
        <taxon>Streptophyta</taxon>
        <taxon>Embryophyta</taxon>
        <taxon>Tracheophyta</taxon>
        <taxon>Spermatophyta</taxon>
        <taxon>Magnoliopsida</taxon>
        <taxon>Liliopsida</taxon>
        <taxon>Acoraceae</taxon>
        <taxon>Acorus</taxon>
    </lineage>
</organism>
<dbReference type="SUPFAM" id="SSF52540">
    <property type="entry name" value="P-loop containing nucleoside triphosphate hydrolases"/>
    <property type="match status" value="1"/>
</dbReference>
<dbReference type="AlphaFoldDB" id="A0AAV9BSD9"/>
<dbReference type="PANTHER" id="PTHR32175">
    <property type="entry name" value="PROTEIN, PUTATIVE, EXPRESSED-RELATED"/>
    <property type="match status" value="1"/>
</dbReference>
<dbReference type="PANTHER" id="PTHR32175:SF26">
    <property type="entry name" value="PROTEIN, PUTATIVE, EXPRESSED-RELATED"/>
    <property type="match status" value="1"/>
</dbReference>
<gene>
    <name evidence="2" type="ORF">QJS04_geneDACA014757</name>
</gene>
<feature type="transmembrane region" description="Helical" evidence="1">
    <location>
        <begin position="21"/>
        <end position="43"/>
    </location>
</feature>
<dbReference type="InterPro" id="IPR027417">
    <property type="entry name" value="P-loop_NTPase"/>
</dbReference>